<dbReference type="AlphaFoldDB" id="A0A4Q7J702"/>
<reference evidence="3 4" key="1">
    <citation type="submission" date="2019-02" db="EMBL/GenBank/DDBJ databases">
        <title>Draft genome sequence of Amycolatopsis sp. 8-3EHSu isolated from roots of Suaeda maritima.</title>
        <authorList>
            <person name="Duangmal K."/>
            <person name="Chantavorakit T."/>
        </authorList>
    </citation>
    <scope>NUCLEOTIDE SEQUENCE [LARGE SCALE GENOMIC DNA]</scope>
    <source>
        <strain evidence="3 4">8-3EHSu</strain>
    </source>
</reference>
<accession>A0A4Q7J702</accession>
<keyword evidence="2" id="KW-0812">Transmembrane</keyword>
<dbReference type="Proteomes" id="UP000292003">
    <property type="component" value="Unassembled WGS sequence"/>
</dbReference>
<keyword evidence="2" id="KW-1133">Transmembrane helix</keyword>
<keyword evidence="2" id="KW-0472">Membrane</keyword>
<evidence type="ECO:0000313" key="4">
    <source>
        <dbReference type="Proteomes" id="UP000292003"/>
    </source>
</evidence>
<evidence type="ECO:0000313" key="3">
    <source>
        <dbReference type="EMBL" id="RZQ62113.1"/>
    </source>
</evidence>
<sequence length="272" mass="27856">MSIDDQLDAELRRLFADDRLDLRPRADAGGTIVSGARRVRRRRAVLTSGGGVMAVAVLVAGGVLLTGERHRPEVPLAEPPAPTQFSSQLPPAPVVPPGPTQSAPESSPAAPPHPSSPPEEVPSKKATPPPRSGKAPVYGPELEPVGYGRLRLGMSPEEAAASGVVLEGAGGEGCVTYKATSGTPSVASVIVSPNLGTVFIDPAGSVRTPKGIGTGSTREEVYAAYPGTSTGRGTDLHLVAPAGNGASFVMDLNTDGTVADLNLERNDQDCYG</sequence>
<feature type="compositionally biased region" description="Pro residues" evidence="1">
    <location>
        <begin position="109"/>
        <end position="120"/>
    </location>
</feature>
<evidence type="ECO:0000256" key="1">
    <source>
        <dbReference type="SAM" id="MobiDB-lite"/>
    </source>
</evidence>
<feature type="region of interest" description="Disordered" evidence="1">
    <location>
        <begin position="73"/>
        <end position="141"/>
    </location>
</feature>
<feature type="transmembrane region" description="Helical" evidence="2">
    <location>
        <begin position="44"/>
        <end position="65"/>
    </location>
</feature>
<dbReference type="OrthoDB" id="4555541at2"/>
<proteinExistence type="predicted"/>
<dbReference type="RefSeq" id="WP_130477206.1">
    <property type="nucleotide sequence ID" value="NZ_SFCC01000010.1"/>
</dbReference>
<feature type="compositionally biased region" description="Pro residues" evidence="1">
    <location>
        <begin position="90"/>
        <end position="99"/>
    </location>
</feature>
<dbReference type="EMBL" id="SFCC01000010">
    <property type="protein sequence ID" value="RZQ62113.1"/>
    <property type="molecule type" value="Genomic_DNA"/>
</dbReference>
<name>A0A4Q7J702_9PSEU</name>
<comment type="caution">
    <text evidence="3">The sequence shown here is derived from an EMBL/GenBank/DDBJ whole genome shotgun (WGS) entry which is preliminary data.</text>
</comment>
<protein>
    <submittedName>
        <fullName evidence="3">Uncharacterized protein</fullName>
    </submittedName>
</protein>
<gene>
    <name evidence="3" type="ORF">EWH70_21265</name>
</gene>
<keyword evidence="4" id="KW-1185">Reference proteome</keyword>
<organism evidence="3 4">
    <name type="scientific">Amycolatopsis suaedae</name>
    <dbReference type="NCBI Taxonomy" id="2510978"/>
    <lineage>
        <taxon>Bacteria</taxon>
        <taxon>Bacillati</taxon>
        <taxon>Actinomycetota</taxon>
        <taxon>Actinomycetes</taxon>
        <taxon>Pseudonocardiales</taxon>
        <taxon>Pseudonocardiaceae</taxon>
        <taxon>Amycolatopsis</taxon>
    </lineage>
</organism>
<evidence type="ECO:0000256" key="2">
    <source>
        <dbReference type="SAM" id="Phobius"/>
    </source>
</evidence>